<dbReference type="SMART" id="SM00411">
    <property type="entry name" value="BHL"/>
    <property type="match status" value="1"/>
</dbReference>
<dbReference type="GO" id="GO:0005829">
    <property type="term" value="C:cytosol"/>
    <property type="evidence" value="ECO:0007669"/>
    <property type="project" value="TreeGrafter"/>
</dbReference>
<dbReference type="InterPro" id="IPR010992">
    <property type="entry name" value="IHF-like_DNA-bd_dom_sf"/>
</dbReference>
<accession>A0A7L4URQ8</accession>
<evidence type="ECO:0000256" key="1">
    <source>
        <dbReference type="ARBA" id="ARBA00010529"/>
    </source>
</evidence>
<dbReference type="OrthoDB" id="9799835at2"/>
<organism evidence="5 6">
    <name type="scientific">Balneicella halophila</name>
    <dbReference type="NCBI Taxonomy" id="1537566"/>
    <lineage>
        <taxon>Bacteria</taxon>
        <taxon>Pseudomonadati</taxon>
        <taxon>Bacteroidota</taxon>
        <taxon>Bacteroidia</taxon>
        <taxon>Bacteroidales</taxon>
        <taxon>Balneicellaceae</taxon>
        <taxon>Balneicella</taxon>
    </lineage>
</organism>
<dbReference type="PANTHER" id="PTHR33175:SF3">
    <property type="entry name" value="DNA-BINDING PROTEIN HU-BETA"/>
    <property type="match status" value="1"/>
</dbReference>
<dbReference type="PROSITE" id="PS00045">
    <property type="entry name" value="HISTONE_LIKE"/>
    <property type="match status" value="1"/>
</dbReference>
<evidence type="ECO:0000256" key="2">
    <source>
        <dbReference type="ARBA" id="ARBA00023067"/>
    </source>
</evidence>
<evidence type="ECO:0000313" key="5">
    <source>
        <dbReference type="EMBL" id="PVX52456.1"/>
    </source>
</evidence>
<evidence type="ECO:0000256" key="3">
    <source>
        <dbReference type="ARBA" id="ARBA00023125"/>
    </source>
</evidence>
<gene>
    <name evidence="5" type="ORF">C7377_0773</name>
</gene>
<dbReference type="Pfam" id="PF00216">
    <property type="entry name" value="Bac_DNA_binding"/>
    <property type="match status" value="1"/>
</dbReference>
<reference evidence="5 6" key="1">
    <citation type="submission" date="2018-05" db="EMBL/GenBank/DDBJ databases">
        <title>Genomic Encyclopedia of Type Strains, Phase IV (KMG-IV): sequencing the most valuable type-strain genomes for metagenomic binning, comparative biology and taxonomic classification.</title>
        <authorList>
            <person name="Goeker M."/>
        </authorList>
    </citation>
    <scope>NUCLEOTIDE SEQUENCE [LARGE SCALE GENOMIC DNA]</scope>
    <source>
        <strain evidence="5 6">DSM 28579</strain>
    </source>
</reference>
<dbReference type="PRINTS" id="PR01727">
    <property type="entry name" value="DNABINDINGHU"/>
</dbReference>
<dbReference type="PANTHER" id="PTHR33175">
    <property type="entry name" value="DNA-BINDING PROTEIN HU"/>
    <property type="match status" value="1"/>
</dbReference>
<comment type="caution">
    <text evidence="5">The sequence shown here is derived from an EMBL/GenBank/DDBJ whole genome shotgun (WGS) entry which is preliminary data.</text>
</comment>
<proteinExistence type="inferred from homology"/>
<dbReference type="GO" id="GO:0030261">
    <property type="term" value="P:chromosome condensation"/>
    <property type="evidence" value="ECO:0007669"/>
    <property type="project" value="UniProtKB-KW"/>
</dbReference>
<keyword evidence="6" id="KW-1185">Reference proteome</keyword>
<name>A0A7L4URQ8_BALHA</name>
<keyword evidence="2" id="KW-0226">DNA condensation</keyword>
<dbReference type="InterPro" id="IPR000119">
    <property type="entry name" value="Hist_DNA-bd"/>
</dbReference>
<keyword evidence="3 5" id="KW-0238">DNA-binding</keyword>
<protein>
    <submittedName>
        <fullName evidence="5">DNA-binding protein HU-beta</fullName>
    </submittedName>
</protein>
<evidence type="ECO:0000313" key="6">
    <source>
        <dbReference type="Proteomes" id="UP000251835"/>
    </source>
</evidence>
<dbReference type="SUPFAM" id="SSF47729">
    <property type="entry name" value="IHF-like DNA-binding proteins"/>
    <property type="match status" value="1"/>
</dbReference>
<dbReference type="GO" id="GO:0003677">
    <property type="term" value="F:DNA binding"/>
    <property type="evidence" value="ECO:0007669"/>
    <property type="project" value="UniProtKB-KW"/>
</dbReference>
<dbReference type="CDD" id="cd13831">
    <property type="entry name" value="HU"/>
    <property type="match status" value="1"/>
</dbReference>
<dbReference type="AlphaFoldDB" id="A0A7L4URQ8"/>
<evidence type="ECO:0000256" key="4">
    <source>
        <dbReference type="RuleBase" id="RU003939"/>
    </source>
</evidence>
<dbReference type="Gene3D" id="4.10.520.10">
    <property type="entry name" value="IHF-like DNA-binding proteins"/>
    <property type="match status" value="1"/>
</dbReference>
<dbReference type="GO" id="GO:0030527">
    <property type="term" value="F:structural constituent of chromatin"/>
    <property type="evidence" value="ECO:0007669"/>
    <property type="project" value="InterPro"/>
</dbReference>
<dbReference type="RefSeq" id="WP_116496224.1">
    <property type="nucleotide sequence ID" value="NZ_QENZ01000003.1"/>
</dbReference>
<dbReference type="InterPro" id="IPR020816">
    <property type="entry name" value="Histone-like_DNA-bd_CS"/>
</dbReference>
<dbReference type="EMBL" id="QENZ01000003">
    <property type="protein sequence ID" value="PVX52456.1"/>
    <property type="molecule type" value="Genomic_DNA"/>
</dbReference>
<sequence>MNKAELIDAMASKAGLTKADAKKAIDAFTEVTGDVLKKGDKLTLIGFGTFSVSKREARTGRNPRTGEALKIKAKNVAKFKPGAELAKKVQ</sequence>
<comment type="similarity">
    <text evidence="1 4">Belongs to the bacterial histone-like protein family.</text>
</comment>
<dbReference type="Proteomes" id="UP000251835">
    <property type="component" value="Unassembled WGS sequence"/>
</dbReference>